<protein>
    <submittedName>
        <fullName evidence="1">Uncharacterized protein</fullName>
    </submittedName>
</protein>
<dbReference type="AlphaFoldDB" id="A0A8J2PG14"/>
<accession>A0A8J2PG14</accession>
<feature type="non-terminal residue" evidence="1">
    <location>
        <position position="1"/>
    </location>
</feature>
<dbReference type="OrthoDB" id="10579972at2759"/>
<evidence type="ECO:0000313" key="2">
    <source>
        <dbReference type="Proteomes" id="UP000708208"/>
    </source>
</evidence>
<dbReference type="EMBL" id="CAJVCH010490775">
    <property type="protein sequence ID" value="CAG7820813.1"/>
    <property type="molecule type" value="Genomic_DNA"/>
</dbReference>
<reference evidence="1" key="1">
    <citation type="submission" date="2021-06" db="EMBL/GenBank/DDBJ databases">
        <authorList>
            <person name="Hodson N. C."/>
            <person name="Mongue J. A."/>
            <person name="Jaron S. K."/>
        </authorList>
    </citation>
    <scope>NUCLEOTIDE SEQUENCE</scope>
</reference>
<evidence type="ECO:0000313" key="1">
    <source>
        <dbReference type="EMBL" id="CAG7820813.1"/>
    </source>
</evidence>
<sequence>ARNPGCGQCLVGSLTGAVSSQRVTEEHEGWLILVGHQEVSAMA</sequence>
<proteinExistence type="predicted"/>
<dbReference type="AntiFam" id="ANF00275">
    <property type="entry name" value="Spurious translation from rRNA (DUF6467)"/>
</dbReference>
<organism evidence="1 2">
    <name type="scientific">Allacma fusca</name>
    <dbReference type="NCBI Taxonomy" id="39272"/>
    <lineage>
        <taxon>Eukaryota</taxon>
        <taxon>Metazoa</taxon>
        <taxon>Ecdysozoa</taxon>
        <taxon>Arthropoda</taxon>
        <taxon>Hexapoda</taxon>
        <taxon>Collembola</taxon>
        <taxon>Symphypleona</taxon>
        <taxon>Sminthuridae</taxon>
        <taxon>Allacma</taxon>
    </lineage>
</organism>
<gene>
    <name evidence="1" type="ORF">AFUS01_LOCUS31184</name>
</gene>
<comment type="caution">
    <text evidence="1">The sequence shown here is derived from an EMBL/GenBank/DDBJ whole genome shotgun (WGS) entry which is preliminary data.</text>
</comment>
<dbReference type="Proteomes" id="UP000708208">
    <property type="component" value="Unassembled WGS sequence"/>
</dbReference>
<name>A0A8J2PG14_9HEXA</name>
<keyword evidence="2" id="KW-1185">Reference proteome</keyword>